<evidence type="ECO:0000313" key="2">
    <source>
        <dbReference type="Proteomes" id="UP001152622"/>
    </source>
</evidence>
<sequence>MMSAGRVARKGAQEGCVRLTDVQPPVECPGTVPNPCPFPLGMVLLVYRSSCGDGWAPGVKTGGQNCGRGRCGAPRGAWEDRRGAVLLRSLQEGIRSVLPTEK</sequence>
<protein>
    <submittedName>
        <fullName evidence="1">Uncharacterized protein</fullName>
    </submittedName>
</protein>
<dbReference type="AlphaFoldDB" id="A0A9Q1GAN3"/>
<organism evidence="1 2">
    <name type="scientific">Synaphobranchus kaupii</name>
    <name type="common">Kaup's arrowtooth eel</name>
    <dbReference type="NCBI Taxonomy" id="118154"/>
    <lineage>
        <taxon>Eukaryota</taxon>
        <taxon>Metazoa</taxon>
        <taxon>Chordata</taxon>
        <taxon>Craniata</taxon>
        <taxon>Vertebrata</taxon>
        <taxon>Euteleostomi</taxon>
        <taxon>Actinopterygii</taxon>
        <taxon>Neopterygii</taxon>
        <taxon>Teleostei</taxon>
        <taxon>Anguilliformes</taxon>
        <taxon>Synaphobranchidae</taxon>
        <taxon>Synaphobranchus</taxon>
    </lineage>
</organism>
<accession>A0A9Q1GAN3</accession>
<dbReference type="Proteomes" id="UP001152622">
    <property type="component" value="Chromosome 1"/>
</dbReference>
<reference evidence="1" key="1">
    <citation type="journal article" date="2023" name="Science">
        <title>Genome structures resolve the early diversification of teleost fishes.</title>
        <authorList>
            <person name="Parey E."/>
            <person name="Louis A."/>
            <person name="Montfort J."/>
            <person name="Bouchez O."/>
            <person name="Roques C."/>
            <person name="Iampietro C."/>
            <person name="Lluch J."/>
            <person name="Castinel A."/>
            <person name="Donnadieu C."/>
            <person name="Desvignes T."/>
            <person name="Floi Bucao C."/>
            <person name="Jouanno E."/>
            <person name="Wen M."/>
            <person name="Mejri S."/>
            <person name="Dirks R."/>
            <person name="Jansen H."/>
            <person name="Henkel C."/>
            <person name="Chen W.J."/>
            <person name="Zahm M."/>
            <person name="Cabau C."/>
            <person name="Klopp C."/>
            <person name="Thompson A.W."/>
            <person name="Robinson-Rechavi M."/>
            <person name="Braasch I."/>
            <person name="Lecointre G."/>
            <person name="Bobe J."/>
            <person name="Postlethwait J.H."/>
            <person name="Berthelot C."/>
            <person name="Roest Crollius H."/>
            <person name="Guiguen Y."/>
        </authorList>
    </citation>
    <scope>NUCLEOTIDE SEQUENCE</scope>
    <source>
        <strain evidence="1">WJC10195</strain>
    </source>
</reference>
<dbReference type="EMBL" id="JAINUF010000001">
    <property type="protein sequence ID" value="KAJ8380659.1"/>
    <property type="molecule type" value="Genomic_DNA"/>
</dbReference>
<name>A0A9Q1GAN3_SYNKA</name>
<evidence type="ECO:0000313" key="1">
    <source>
        <dbReference type="EMBL" id="KAJ8380659.1"/>
    </source>
</evidence>
<keyword evidence="2" id="KW-1185">Reference proteome</keyword>
<comment type="caution">
    <text evidence="1">The sequence shown here is derived from an EMBL/GenBank/DDBJ whole genome shotgun (WGS) entry which is preliminary data.</text>
</comment>
<proteinExistence type="predicted"/>
<dbReference type="OrthoDB" id="10521180at2759"/>
<gene>
    <name evidence="1" type="ORF">SKAU_G00014370</name>
</gene>